<proteinExistence type="predicted"/>
<accession>A0A800N8I5</accession>
<dbReference type="EMBL" id="VDEM01000095">
    <property type="protein sequence ID" value="KAF0821589.1"/>
    <property type="molecule type" value="Genomic_DNA"/>
</dbReference>
<organism evidence="1 2">
    <name type="scientific">Cytobacillus firmus</name>
    <name type="common">Bacillus firmus</name>
    <dbReference type="NCBI Taxonomy" id="1399"/>
    <lineage>
        <taxon>Bacteria</taxon>
        <taxon>Bacillati</taxon>
        <taxon>Bacillota</taxon>
        <taxon>Bacilli</taxon>
        <taxon>Bacillales</taxon>
        <taxon>Bacillaceae</taxon>
        <taxon>Cytobacillus</taxon>
    </lineage>
</organism>
<reference evidence="1 2" key="1">
    <citation type="journal article" date="2020" name="G3 (Bethesda)">
        <title>Whole Genome Sequencing and Comparative Genomics of Two Nematicidal Bacillus Strains Reveals a Wide Range of Possible Virulence Factors.</title>
        <authorList>
            <person name="Susic N."/>
            <person name="Janezic S."/>
            <person name="Rupnik M."/>
            <person name="Geric Stare B."/>
        </authorList>
    </citation>
    <scope>NUCLEOTIDE SEQUENCE [LARGE SCALE GENOMIC DNA]</scope>
    <source>
        <strain evidence="1 2">I-1582</strain>
    </source>
</reference>
<evidence type="ECO:0000313" key="2">
    <source>
        <dbReference type="Proteomes" id="UP000465778"/>
    </source>
</evidence>
<evidence type="ECO:0000313" key="1">
    <source>
        <dbReference type="EMBL" id="KAF0821589.1"/>
    </source>
</evidence>
<protein>
    <submittedName>
        <fullName evidence="1">Uncharacterized protein</fullName>
    </submittedName>
</protein>
<sequence>MRLKNNPLSKVKRLPISFGQLMGSLFLSPQCWQNTRIP</sequence>
<dbReference type="Proteomes" id="UP000465778">
    <property type="component" value="Unassembled WGS sequence"/>
</dbReference>
<gene>
    <name evidence="1" type="ORF">KIS1582_4655</name>
</gene>
<name>A0A800N8I5_CYTFI</name>
<dbReference type="AlphaFoldDB" id="A0A800N8I5"/>
<comment type="caution">
    <text evidence="1">The sequence shown here is derived from an EMBL/GenBank/DDBJ whole genome shotgun (WGS) entry which is preliminary data.</text>
</comment>